<evidence type="ECO:0000313" key="2">
    <source>
        <dbReference type="EMBL" id="GIE48911.1"/>
    </source>
</evidence>
<sequence>MPTFDTPAPIRATVEMLVGDLRVAASDRTDTVVEVRPTDPGAPLDVRAAELTRVELTGGELLVKTPKTLKTLGILRKTGSIDVEISLPTGSQVRGEAAVAAFHCTGALGDVRLRTATGNVEVEHAATLSVTTAGGAIVAQSVAGDAHATTATGTIRIGTAGGTVTLKNSNGDSRVGTAGGDLRAKAANGDVVADHVHGDVDAASANGDIRIGAVHRGSVAVRTAAGELEVGIAPGTAAYLDLHTQFGKVLNHLEATGAPEPGEHNVQVRARTSFGDIIVRRGDAGAER</sequence>
<accession>A0A919JED1</accession>
<comment type="caution">
    <text evidence="2">The sequence shown here is derived from an EMBL/GenBank/DDBJ whole genome shotgun (WGS) entry which is preliminary data.</text>
</comment>
<dbReference type="Proteomes" id="UP000647172">
    <property type="component" value="Unassembled WGS sequence"/>
</dbReference>
<evidence type="ECO:0000313" key="3">
    <source>
        <dbReference type="Proteomes" id="UP000647172"/>
    </source>
</evidence>
<evidence type="ECO:0000259" key="1">
    <source>
        <dbReference type="Pfam" id="PF13349"/>
    </source>
</evidence>
<organism evidence="2 3">
    <name type="scientific">Actinoplanes nipponensis</name>
    <dbReference type="NCBI Taxonomy" id="135950"/>
    <lineage>
        <taxon>Bacteria</taxon>
        <taxon>Bacillati</taxon>
        <taxon>Actinomycetota</taxon>
        <taxon>Actinomycetes</taxon>
        <taxon>Micromonosporales</taxon>
        <taxon>Micromonosporaceae</taxon>
        <taxon>Actinoplanes</taxon>
    </lineage>
</organism>
<dbReference type="RefSeq" id="WP_203767991.1">
    <property type="nucleotide sequence ID" value="NZ_BOMQ01000028.1"/>
</dbReference>
<feature type="domain" description="DUF4097" evidence="1">
    <location>
        <begin position="56"/>
        <end position="231"/>
    </location>
</feature>
<gene>
    <name evidence="2" type="ORF">Ani05nite_24450</name>
</gene>
<keyword evidence="3" id="KW-1185">Reference proteome</keyword>
<dbReference type="AlphaFoldDB" id="A0A919JED1"/>
<name>A0A919JED1_9ACTN</name>
<reference evidence="2" key="1">
    <citation type="submission" date="2021-01" db="EMBL/GenBank/DDBJ databases">
        <title>Whole genome shotgun sequence of Actinoplanes nipponensis NBRC 14063.</title>
        <authorList>
            <person name="Komaki H."/>
            <person name="Tamura T."/>
        </authorList>
    </citation>
    <scope>NUCLEOTIDE SEQUENCE</scope>
    <source>
        <strain evidence="2">NBRC 14063</strain>
    </source>
</reference>
<dbReference type="InterPro" id="IPR025164">
    <property type="entry name" value="Toastrack_DUF4097"/>
</dbReference>
<protein>
    <recommendedName>
        <fullName evidence="1">DUF4097 domain-containing protein</fullName>
    </recommendedName>
</protein>
<proteinExistence type="predicted"/>
<dbReference type="EMBL" id="BOMQ01000028">
    <property type="protein sequence ID" value="GIE48911.1"/>
    <property type="molecule type" value="Genomic_DNA"/>
</dbReference>
<dbReference type="Pfam" id="PF13349">
    <property type="entry name" value="DUF4097"/>
    <property type="match status" value="1"/>
</dbReference>